<protein>
    <submittedName>
        <fullName evidence="1">TIGR04076 family protein</fullName>
    </submittedName>
</protein>
<comment type="caution">
    <text evidence="1">The sequence shown here is derived from an EMBL/GenBank/DDBJ whole genome shotgun (WGS) entry which is preliminary data.</text>
</comment>
<organism evidence="1">
    <name type="scientific">candidate division WOR-3 bacterium</name>
    <dbReference type="NCBI Taxonomy" id="2052148"/>
    <lineage>
        <taxon>Bacteria</taxon>
        <taxon>Bacteria division WOR-3</taxon>
    </lineage>
</organism>
<gene>
    <name evidence="1" type="ORF">ENL43_00610</name>
</gene>
<dbReference type="EMBL" id="DRTX01000037">
    <property type="protein sequence ID" value="HHF52848.1"/>
    <property type="molecule type" value="Genomic_DNA"/>
</dbReference>
<evidence type="ECO:0000313" key="1">
    <source>
        <dbReference type="EMBL" id="HHF52848.1"/>
    </source>
</evidence>
<name>A0A7V5HMA5_UNCW3</name>
<dbReference type="InterPro" id="IPR023811">
    <property type="entry name" value="CHP04076"/>
</dbReference>
<sequence length="93" mass="10647">MNKKVKMTVVEIQGGGTCPLGHKIGDTFIYEGWPISNLCAAAFNILYPMIRLLSNGGSIPWEKEHPYKTRLCCYDPNNPVVFELERMEEEYSY</sequence>
<proteinExistence type="predicted"/>
<dbReference type="NCBIfam" id="TIGR04076">
    <property type="entry name" value="TIGR04076 family protein"/>
    <property type="match status" value="1"/>
</dbReference>
<dbReference type="Proteomes" id="UP000886050">
    <property type="component" value="Unassembled WGS sequence"/>
</dbReference>
<reference evidence="1" key="1">
    <citation type="journal article" date="2020" name="mSystems">
        <title>Genome- and Community-Level Interaction Insights into Carbon Utilization and Element Cycling Functions of Hydrothermarchaeota in Hydrothermal Sediment.</title>
        <authorList>
            <person name="Zhou Z."/>
            <person name="Liu Y."/>
            <person name="Xu W."/>
            <person name="Pan J."/>
            <person name="Luo Z.H."/>
            <person name="Li M."/>
        </authorList>
    </citation>
    <scope>NUCLEOTIDE SEQUENCE [LARGE SCALE GENOMIC DNA]</scope>
    <source>
        <strain evidence="1">HyVt-96</strain>
    </source>
</reference>
<dbReference type="AlphaFoldDB" id="A0A7V5HMA5"/>
<accession>A0A7V5HMA5</accession>